<dbReference type="AlphaFoldDB" id="A0A7V8NNF2"/>
<keyword evidence="2" id="KW-1185">Reference proteome</keyword>
<protein>
    <submittedName>
        <fullName evidence="1">Uncharacterized protein</fullName>
    </submittedName>
</protein>
<evidence type="ECO:0000313" key="1">
    <source>
        <dbReference type="EMBL" id="MBA0084534.1"/>
    </source>
</evidence>
<reference evidence="1" key="1">
    <citation type="submission" date="2020-06" db="EMBL/GenBank/DDBJ databases">
        <title>Legume-microbial interactions unlock mineral nutrients during tropical forest succession.</title>
        <authorList>
            <person name="Epihov D.Z."/>
        </authorList>
    </citation>
    <scope>NUCLEOTIDE SEQUENCE [LARGE SCALE GENOMIC DNA]</scope>
    <source>
        <strain evidence="1">Pan2503</strain>
    </source>
</reference>
<dbReference type="EMBL" id="JACDQQ010000599">
    <property type="protein sequence ID" value="MBA0084534.1"/>
    <property type="molecule type" value="Genomic_DNA"/>
</dbReference>
<comment type="caution">
    <text evidence="1">The sequence shown here is derived from an EMBL/GenBank/DDBJ whole genome shotgun (WGS) entry which is preliminary data.</text>
</comment>
<proteinExistence type="predicted"/>
<evidence type="ECO:0000313" key="2">
    <source>
        <dbReference type="Proteomes" id="UP000567293"/>
    </source>
</evidence>
<accession>A0A7V8NNF2</accession>
<organism evidence="1 2">
    <name type="scientific">Candidatus Acidiferrum panamense</name>
    <dbReference type="NCBI Taxonomy" id="2741543"/>
    <lineage>
        <taxon>Bacteria</taxon>
        <taxon>Pseudomonadati</taxon>
        <taxon>Acidobacteriota</taxon>
        <taxon>Terriglobia</taxon>
        <taxon>Candidatus Acidiferrales</taxon>
        <taxon>Candidatus Acidiferrum</taxon>
    </lineage>
</organism>
<sequence length="94" mass="10900">MATPSRTPRTVFNPVVVMIRTDPVTKQIEVFPEQFWVGRAEKQQVMWVCKQNHTHGSDCFRAHFDEGSPFTQSEFTEDLQLSGERDFNAQLNKL</sequence>
<dbReference type="Proteomes" id="UP000567293">
    <property type="component" value="Unassembled WGS sequence"/>
</dbReference>
<gene>
    <name evidence="1" type="ORF">HRJ53_06035</name>
</gene>
<name>A0A7V8NNF2_9BACT</name>